<dbReference type="GO" id="GO:0005975">
    <property type="term" value="P:carbohydrate metabolic process"/>
    <property type="evidence" value="ECO:0007669"/>
    <property type="project" value="InterPro"/>
</dbReference>
<dbReference type="PANTHER" id="PTHR34216">
    <property type="match status" value="1"/>
</dbReference>
<evidence type="ECO:0000313" key="4">
    <source>
        <dbReference type="EMBL" id="KJV32047.1"/>
    </source>
</evidence>
<dbReference type="InterPro" id="IPR051398">
    <property type="entry name" value="Polysacch_Deacetylase"/>
</dbReference>
<name>A0A0F3KM52_9GAMM</name>
<organism evidence="4 5">
    <name type="scientific">Luteibacter yeojuensis</name>
    <dbReference type="NCBI Taxonomy" id="345309"/>
    <lineage>
        <taxon>Bacteria</taxon>
        <taxon>Pseudomonadati</taxon>
        <taxon>Pseudomonadota</taxon>
        <taxon>Gammaproteobacteria</taxon>
        <taxon>Lysobacterales</taxon>
        <taxon>Rhodanobacteraceae</taxon>
        <taxon>Luteibacter</taxon>
    </lineage>
</organism>
<proteinExistence type="predicted"/>
<dbReference type="PATRIC" id="fig|345309.4.peg.1896"/>
<sequence>MRPMRPLLPLLALLGLALLAPAPAATAQAVAPARPNLIVLAYHDVRDDVGLDADRDPDATSTDHLVAHFDWLKAHGYNVVGFDQVKEAAQGGRPLPKDAVLLTFDDGLESFYTRVYPLLRAYHYPALAAVVGSWIDLPEGKRMPYNGSDCDRSCFLTWEQVNEMQKSGLIEFASHSWGLHQGTNANPQGNQMPAAGYLRYDADTKHYETEGEYAARLRADLSKSADEIAEHTGVRPRAIAWPYGNFTRVGQDVAASLGMGISFSLGDAVPSLGSGGTIPRLLVSGNITANRLGWLMRHQARVDATRAVQVDLDYVYDPDPAQQDRNLSKLLDRIKRMHPSQVWLQAYSDPDGDGVADAVYFPNRHLPVRADLFSRVSWQLRSRAGVRVYAWMPVLAFRFPDGKGLPSMAGEPKPGGDHFRLAPYDARVKQMVGDVYEDLAMHTDEAGVLFSDDAYLRDTDQLGPWAKNTPAQNTQALIDFTQALAARMKKWRPQLLTARNMLARPVLQPNAEAWTAQALGAFIKAYDMTAIMAMPQLDKQADRLGWYRKLVGKALQEPGATDRVLFEVATTDWATKTPFTAQAIGDRLRAMQAAGARHIGYYPDDFLTNHPDLESIRPYISASDYPYPAPAR</sequence>
<gene>
    <name evidence="4" type="ORF">VI08_12755</name>
</gene>
<dbReference type="SUPFAM" id="SSF88713">
    <property type="entry name" value="Glycoside hydrolase/deacetylase"/>
    <property type="match status" value="1"/>
</dbReference>
<dbReference type="InterPro" id="IPR023854">
    <property type="entry name" value="PGA_deacetylase_PgaB"/>
</dbReference>
<dbReference type="InterPro" id="IPR032772">
    <property type="entry name" value="PGA_deacetylase_PgaB_C"/>
</dbReference>
<dbReference type="GO" id="GO:0043708">
    <property type="term" value="P:cell adhesion involved in biofilm formation"/>
    <property type="evidence" value="ECO:0007669"/>
    <property type="project" value="InterPro"/>
</dbReference>
<dbReference type="NCBIfam" id="TIGR03938">
    <property type="entry name" value="deacetyl_PgaB"/>
    <property type="match status" value="1"/>
</dbReference>
<evidence type="ECO:0000256" key="1">
    <source>
        <dbReference type="ARBA" id="ARBA00022729"/>
    </source>
</evidence>
<dbReference type="Proteomes" id="UP000033651">
    <property type="component" value="Unassembled WGS sequence"/>
</dbReference>
<dbReference type="PANTHER" id="PTHR34216:SF7">
    <property type="entry name" value="POLY-BETA-1,6-N-ACETYL-D-GLUCOSAMINE N-DEACETYLASE"/>
    <property type="match status" value="1"/>
</dbReference>
<dbReference type="EMBL" id="JZRB01000026">
    <property type="protein sequence ID" value="KJV32047.1"/>
    <property type="molecule type" value="Genomic_DNA"/>
</dbReference>
<protein>
    <recommendedName>
        <fullName evidence="3">NodB homology domain-containing protein</fullName>
    </recommendedName>
</protein>
<dbReference type="Gene3D" id="3.20.20.370">
    <property type="entry name" value="Glycoside hydrolase/deacetylase"/>
    <property type="match status" value="1"/>
</dbReference>
<dbReference type="InterPro" id="IPR002509">
    <property type="entry name" value="NODB_dom"/>
</dbReference>
<feature type="domain" description="NodB homology" evidence="3">
    <location>
        <begin position="98"/>
        <end position="345"/>
    </location>
</feature>
<evidence type="ECO:0000256" key="2">
    <source>
        <dbReference type="SAM" id="SignalP"/>
    </source>
</evidence>
<reference evidence="4 5" key="1">
    <citation type="submission" date="2015-03" db="EMBL/GenBank/DDBJ databases">
        <title>Draft genome sequence of Luteibacter yeojuensis strain SU11.</title>
        <authorList>
            <person name="Sulaiman J."/>
            <person name="Priya K."/>
            <person name="Chan K.-G."/>
        </authorList>
    </citation>
    <scope>NUCLEOTIDE SEQUENCE [LARGE SCALE GENOMIC DNA]</scope>
    <source>
        <strain evidence="4 5">SU11</strain>
    </source>
</reference>
<feature type="signal peptide" evidence="2">
    <location>
        <begin position="1"/>
        <end position="27"/>
    </location>
</feature>
<feature type="chain" id="PRO_5002463125" description="NodB homology domain-containing protein" evidence="2">
    <location>
        <begin position="28"/>
        <end position="632"/>
    </location>
</feature>
<evidence type="ECO:0000313" key="5">
    <source>
        <dbReference type="Proteomes" id="UP000033651"/>
    </source>
</evidence>
<evidence type="ECO:0000259" key="3">
    <source>
        <dbReference type="PROSITE" id="PS51677"/>
    </source>
</evidence>
<dbReference type="GO" id="GO:0016810">
    <property type="term" value="F:hydrolase activity, acting on carbon-nitrogen (but not peptide) bonds"/>
    <property type="evidence" value="ECO:0007669"/>
    <property type="project" value="InterPro"/>
</dbReference>
<keyword evidence="5" id="KW-1185">Reference proteome</keyword>
<comment type="caution">
    <text evidence="4">The sequence shown here is derived from an EMBL/GenBank/DDBJ whole genome shotgun (WGS) entry which is preliminary data.</text>
</comment>
<dbReference type="Gene3D" id="3.20.20.80">
    <property type="entry name" value="Glycosidases"/>
    <property type="match status" value="1"/>
</dbReference>
<dbReference type="AlphaFoldDB" id="A0A0F3KM52"/>
<dbReference type="InterPro" id="IPR011330">
    <property type="entry name" value="Glyco_hydro/deAcase_b/a-brl"/>
</dbReference>
<dbReference type="Pfam" id="PF14883">
    <property type="entry name" value="GHL13"/>
    <property type="match status" value="2"/>
</dbReference>
<dbReference type="Pfam" id="PF01522">
    <property type="entry name" value="Polysacc_deac_1"/>
    <property type="match status" value="1"/>
</dbReference>
<dbReference type="PROSITE" id="PS51677">
    <property type="entry name" value="NODB"/>
    <property type="match status" value="1"/>
</dbReference>
<keyword evidence="1 2" id="KW-0732">Signal</keyword>
<accession>A0A0F3KM52</accession>